<dbReference type="PANTHER" id="PTHR45947:SF3">
    <property type="entry name" value="SULFOQUINOVOSYL TRANSFERASE SQD2"/>
    <property type="match status" value="1"/>
</dbReference>
<dbReference type="RefSeq" id="WP_063948415.1">
    <property type="nucleotide sequence ID" value="NZ_LXPS01000010.1"/>
</dbReference>
<accession>A0A176XFZ1</accession>
<sequence length="367" mass="40220">MKIAFYAPLKSPNHPVPSGDRLMARLLMKAMTMGGHEVFVASELRSFLKQPDDPARSSLADDARLEIETITELWRQDGAPDLWFCYHPYYKAPDLLGPELVKRFGIPYVTAEASYSPKRNDVGWQAVQDALLASVNGAAVNICFTARDREGLVRASPSLQWAMLPPFIDAGSFRGIAPRPRPSRLITVAMMRAGDKLSSYRSLSEALALLPETLGWTLDIVGDGPERTAVETMFSAFPDHRLVWHGEKSPTDIAALLSRASLYVWPGHGEAYGLAYLEAQAAGLPVVAEKVAGVPEVVKSGTTGLLTPENDTAAYAEAIKTLLGDDRQREELAKAARQFVINERSLENAATKLNHILILLQAKARRS</sequence>
<dbReference type="EMBL" id="LXPS01000010">
    <property type="protein sequence ID" value="OAE47552.1"/>
    <property type="molecule type" value="Genomic_DNA"/>
</dbReference>
<reference evidence="2 3" key="1">
    <citation type="submission" date="2016-05" db="EMBL/GenBank/DDBJ databases">
        <authorList>
            <person name="Lavstsen T."/>
            <person name="Jespersen J.S."/>
        </authorList>
    </citation>
    <scope>NUCLEOTIDE SEQUENCE [LARGE SCALE GENOMIC DNA]</scope>
    <source>
        <strain evidence="2 3">KCJ1736</strain>
    </source>
</reference>
<dbReference type="InterPro" id="IPR050194">
    <property type="entry name" value="Glycosyltransferase_grp1"/>
</dbReference>
<dbReference type="InterPro" id="IPR001296">
    <property type="entry name" value="Glyco_trans_1"/>
</dbReference>
<protein>
    <submittedName>
        <fullName evidence="2">Glycosyl transferase</fullName>
    </submittedName>
</protein>
<name>A0A176XFZ1_AGRTU</name>
<organism evidence="2 3">
    <name type="scientific">Agrobacterium tumefaciens</name>
    <dbReference type="NCBI Taxonomy" id="358"/>
    <lineage>
        <taxon>Bacteria</taxon>
        <taxon>Pseudomonadati</taxon>
        <taxon>Pseudomonadota</taxon>
        <taxon>Alphaproteobacteria</taxon>
        <taxon>Hyphomicrobiales</taxon>
        <taxon>Rhizobiaceae</taxon>
        <taxon>Rhizobium/Agrobacterium group</taxon>
        <taxon>Agrobacterium</taxon>
        <taxon>Agrobacterium tumefaciens complex</taxon>
    </lineage>
</organism>
<evidence type="ECO:0000313" key="3">
    <source>
        <dbReference type="Proteomes" id="UP000077098"/>
    </source>
</evidence>
<proteinExistence type="predicted"/>
<dbReference type="AlphaFoldDB" id="A0A176XFZ1"/>
<feature type="domain" description="Glycosyl transferase family 1" evidence="1">
    <location>
        <begin position="200"/>
        <end position="338"/>
    </location>
</feature>
<gene>
    <name evidence="2" type="ORF">A7J57_19965</name>
</gene>
<dbReference type="CDD" id="cd03801">
    <property type="entry name" value="GT4_PimA-like"/>
    <property type="match status" value="1"/>
</dbReference>
<dbReference type="Proteomes" id="UP000077098">
    <property type="component" value="Unassembled WGS sequence"/>
</dbReference>
<keyword evidence="2" id="KW-0808">Transferase</keyword>
<dbReference type="Pfam" id="PF00534">
    <property type="entry name" value="Glycos_transf_1"/>
    <property type="match status" value="1"/>
</dbReference>
<dbReference type="Gene3D" id="3.40.50.2000">
    <property type="entry name" value="Glycogen Phosphorylase B"/>
    <property type="match status" value="2"/>
</dbReference>
<comment type="caution">
    <text evidence="2">The sequence shown here is derived from an EMBL/GenBank/DDBJ whole genome shotgun (WGS) entry which is preliminary data.</text>
</comment>
<dbReference type="GO" id="GO:0016757">
    <property type="term" value="F:glycosyltransferase activity"/>
    <property type="evidence" value="ECO:0007669"/>
    <property type="project" value="InterPro"/>
</dbReference>
<dbReference type="SUPFAM" id="SSF53756">
    <property type="entry name" value="UDP-Glycosyltransferase/glycogen phosphorylase"/>
    <property type="match status" value="1"/>
</dbReference>
<dbReference type="PANTHER" id="PTHR45947">
    <property type="entry name" value="SULFOQUINOVOSYL TRANSFERASE SQD2"/>
    <property type="match status" value="1"/>
</dbReference>
<evidence type="ECO:0000259" key="1">
    <source>
        <dbReference type="Pfam" id="PF00534"/>
    </source>
</evidence>
<evidence type="ECO:0000313" key="2">
    <source>
        <dbReference type="EMBL" id="OAE47552.1"/>
    </source>
</evidence>